<dbReference type="SUPFAM" id="SSF140731">
    <property type="entry name" value="PA2201 C-terminal domain-like"/>
    <property type="match status" value="1"/>
</dbReference>
<comment type="caution">
    <text evidence="3">The sequence shown here is derived from an EMBL/GenBank/DDBJ whole genome shotgun (WGS) entry which is preliminary data.</text>
</comment>
<dbReference type="EMBL" id="SAXY01000032">
    <property type="protein sequence ID" value="TXJ43058.1"/>
    <property type="molecule type" value="Genomic_DNA"/>
</dbReference>
<organism evidence="3 4">
    <name type="scientific">Brachyspira pilosicoli</name>
    <name type="common">Serpulina pilosicoli</name>
    <dbReference type="NCBI Taxonomy" id="52584"/>
    <lineage>
        <taxon>Bacteria</taxon>
        <taxon>Pseudomonadati</taxon>
        <taxon>Spirochaetota</taxon>
        <taxon>Spirochaetia</taxon>
        <taxon>Brachyspirales</taxon>
        <taxon>Brachyspiraceae</taxon>
        <taxon>Brachyspira</taxon>
    </lineage>
</organism>
<name>A0A5C8F087_BRAPL</name>
<dbReference type="Pfam" id="PF08928">
    <property type="entry name" value="PoNi_N"/>
    <property type="match status" value="1"/>
</dbReference>
<feature type="domain" description="PoNi C-terminal" evidence="2">
    <location>
        <begin position="114"/>
        <end position="214"/>
    </location>
</feature>
<accession>A0A5C8F087</accession>
<evidence type="ECO:0000313" key="4">
    <source>
        <dbReference type="Proteomes" id="UP000323176"/>
    </source>
</evidence>
<dbReference type="Pfam" id="PF08929">
    <property type="entry name" value="PoNi_C"/>
    <property type="match status" value="1"/>
</dbReference>
<evidence type="ECO:0000313" key="3">
    <source>
        <dbReference type="EMBL" id="TXJ43058.1"/>
    </source>
</evidence>
<dbReference type="AlphaFoldDB" id="A0A5C8F087"/>
<evidence type="ECO:0000259" key="1">
    <source>
        <dbReference type="Pfam" id="PF08928"/>
    </source>
</evidence>
<dbReference type="Gene3D" id="1.10.3920.10">
    <property type="entry name" value="PA2201 C-terminal domain-like"/>
    <property type="match status" value="1"/>
</dbReference>
<dbReference type="InterPro" id="IPR015025">
    <property type="entry name" value="PoNi_C"/>
</dbReference>
<sequence>MRDKLKNYEYFKNHLNYIDEDLDIYLDTSDGYEPSYIGLYSSYFAKLMVKYSIGEEIENLNDNFLKIIEYFKKSYNSEETSYSKILNTLSLSIIFNRDIIKNLHEEISKSEYFNDIIIKFFLNSNDYKNFNAVWEDMIPIKDIIVNKEDKEYCQSNIKKYLDNWYENNNDAYWYDRHKESERYFGYWCLEAAAITILLDLDDKEYSNHQYYPRDFVLYARKKKF</sequence>
<feature type="domain" description="PoNi N-terminal" evidence="1">
    <location>
        <begin position="30"/>
        <end position="97"/>
    </location>
</feature>
<proteinExistence type="predicted"/>
<reference evidence="3 4" key="1">
    <citation type="journal article" date="1992" name="Lakartidningen">
        <title>[Penicillin V and not amoxicillin is the first choice preparation in acute otitis].</title>
        <authorList>
            <person name="Kamme C."/>
            <person name="Lundgren K."/>
            <person name="Prellner K."/>
        </authorList>
    </citation>
    <scope>NUCLEOTIDE SEQUENCE [LARGE SCALE GENOMIC DNA]</scope>
    <source>
        <strain evidence="3 4">PC5538III-hc</strain>
    </source>
</reference>
<protein>
    <submittedName>
        <fullName evidence="3">DUF1911 domain-containing protein</fullName>
    </submittedName>
</protein>
<dbReference type="OrthoDB" id="2067926at2"/>
<evidence type="ECO:0000259" key="2">
    <source>
        <dbReference type="Pfam" id="PF08929"/>
    </source>
</evidence>
<gene>
    <name evidence="3" type="ORF">EPJ72_05320</name>
</gene>
<dbReference type="InterPro" id="IPR015024">
    <property type="entry name" value="PoNi_N"/>
</dbReference>
<dbReference type="Proteomes" id="UP000323176">
    <property type="component" value="Unassembled WGS sequence"/>
</dbReference>
<dbReference type="InterPro" id="IPR028983">
    <property type="entry name" value="PA2201-like_C"/>
</dbReference>